<comment type="caution">
    <text evidence="2">The sequence shown here is derived from an EMBL/GenBank/DDBJ whole genome shotgun (WGS) entry which is preliminary data.</text>
</comment>
<keyword evidence="3" id="KW-1185">Reference proteome</keyword>
<dbReference type="AlphaFoldDB" id="A0AAV7JFA9"/>
<feature type="domain" description="DDE-1" evidence="1">
    <location>
        <begin position="1"/>
        <end position="83"/>
    </location>
</feature>
<dbReference type="GO" id="GO:0003677">
    <property type="term" value="F:DNA binding"/>
    <property type="evidence" value="ECO:0007669"/>
    <property type="project" value="TreeGrafter"/>
</dbReference>
<evidence type="ECO:0000313" key="2">
    <source>
        <dbReference type="EMBL" id="KAI6647425.1"/>
    </source>
</evidence>
<proteinExistence type="predicted"/>
<dbReference type="InterPro" id="IPR050863">
    <property type="entry name" value="CenT-Element_Derived"/>
</dbReference>
<sequence>MDTTMFDEWLKDLNRSMAKKKRNILLFLDNAPRNLQIKLSNVVSKFFLANCTSELQPMDQDIIKKLKNGYRKRLLRRVIAKLDSVETGDELI</sequence>
<dbReference type="PANTHER" id="PTHR19303:SF73">
    <property type="entry name" value="PROTEIN PDC2"/>
    <property type="match status" value="1"/>
</dbReference>
<accession>A0AAV7JFA9</accession>
<dbReference type="Pfam" id="PF03184">
    <property type="entry name" value="DDE_1"/>
    <property type="match status" value="1"/>
</dbReference>
<gene>
    <name evidence="2" type="ORF">LOD99_12421</name>
</gene>
<organism evidence="2 3">
    <name type="scientific">Oopsacas minuta</name>
    <dbReference type="NCBI Taxonomy" id="111878"/>
    <lineage>
        <taxon>Eukaryota</taxon>
        <taxon>Metazoa</taxon>
        <taxon>Porifera</taxon>
        <taxon>Hexactinellida</taxon>
        <taxon>Hexasterophora</taxon>
        <taxon>Lyssacinosida</taxon>
        <taxon>Leucopsacidae</taxon>
        <taxon>Oopsacas</taxon>
    </lineage>
</organism>
<name>A0AAV7JFA9_9METZ</name>
<dbReference type="Proteomes" id="UP001165289">
    <property type="component" value="Unassembled WGS sequence"/>
</dbReference>
<evidence type="ECO:0000259" key="1">
    <source>
        <dbReference type="Pfam" id="PF03184"/>
    </source>
</evidence>
<dbReference type="PANTHER" id="PTHR19303">
    <property type="entry name" value="TRANSPOSON"/>
    <property type="match status" value="1"/>
</dbReference>
<dbReference type="EMBL" id="JAKMXF010000343">
    <property type="protein sequence ID" value="KAI6647425.1"/>
    <property type="molecule type" value="Genomic_DNA"/>
</dbReference>
<dbReference type="GO" id="GO:0005634">
    <property type="term" value="C:nucleus"/>
    <property type="evidence" value="ECO:0007669"/>
    <property type="project" value="TreeGrafter"/>
</dbReference>
<evidence type="ECO:0000313" key="3">
    <source>
        <dbReference type="Proteomes" id="UP001165289"/>
    </source>
</evidence>
<protein>
    <submittedName>
        <fullName evidence="2">Tigger transposable element-derived protein 6-like</fullName>
    </submittedName>
</protein>
<reference evidence="2 3" key="1">
    <citation type="journal article" date="2023" name="BMC Biol.">
        <title>The compact genome of the sponge Oopsacas minuta (Hexactinellida) is lacking key metazoan core genes.</title>
        <authorList>
            <person name="Santini S."/>
            <person name="Schenkelaars Q."/>
            <person name="Jourda C."/>
            <person name="Duchesne M."/>
            <person name="Belahbib H."/>
            <person name="Rocher C."/>
            <person name="Selva M."/>
            <person name="Riesgo A."/>
            <person name="Vervoort M."/>
            <person name="Leys S.P."/>
            <person name="Kodjabachian L."/>
            <person name="Le Bivic A."/>
            <person name="Borchiellini C."/>
            <person name="Claverie J.M."/>
            <person name="Renard E."/>
        </authorList>
    </citation>
    <scope>NUCLEOTIDE SEQUENCE [LARGE SCALE GENOMIC DNA]</scope>
    <source>
        <strain evidence="2">SPO-2</strain>
    </source>
</reference>
<dbReference type="InterPro" id="IPR004875">
    <property type="entry name" value="DDE_SF_endonuclease_dom"/>
</dbReference>